<keyword evidence="2" id="KW-1185">Reference proteome</keyword>
<dbReference type="AlphaFoldDB" id="A0A8J8NJP0"/>
<reference evidence="1" key="1">
    <citation type="submission" date="2019-06" db="EMBL/GenBank/DDBJ databases">
        <authorList>
            <person name="Zheng W."/>
        </authorList>
    </citation>
    <scope>NUCLEOTIDE SEQUENCE</scope>
    <source>
        <strain evidence="1">QDHG01</strain>
    </source>
</reference>
<name>A0A8J8NJP0_HALGN</name>
<protein>
    <submittedName>
        <fullName evidence="1">Uncharacterized protein</fullName>
    </submittedName>
</protein>
<evidence type="ECO:0000313" key="1">
    <source>
        <dbReference type="EMBL" id="TNV75944.1"/>
    </source>
</evidence>
<sequence length="167" mass="19290">MNLKTNVNFNMKEDRNKFCFILDKKQVPYRVINSVYIVIEYPSIITPPTINVSNWPIRYQSNSWKHPIGKRTYVTKTTIFASIMPISKCAMFVSRQMMYLYIKNPQQQTEKGDNILARFQYPINFAGYWKTQSISSLMIGMANPKTARAILFNSGESSQSTKGFSDS</sequence>
<accession>A0A8J8NJP0</accession>
<evidence type="ECO:0000313" key="2">
    <source>
        <dbReference type="Proteomes" id="UP000785679"/>
    </source>
</evidence>
<dbReference type="Proteomes" id="UP000785679">
    <property type="component" value="Unassembled WGS sequence"/>
</dbReference>
<comment type="caution">
    <text evidence="1">The sequence shown here is derived from an EMBL/GenBank/DDBJ whole genome shotgun (WGS) entry which is preliminary data.</text>
</comment>
<proteinExistence type="predicted"/>
<gene>
    <name evidence="1" type="ORF">FGO68_gene11842</name>
</gene>
<organism evidence="1 2">
    <name type="scientific">Halteria grandinella</name>
    <dbReference type="NCBI Taxonomy" id="5974"/>
    <lineage>
        <taxon>Eukaryota</taxon>
        <taxon>Sar</taxon>
        <taxon>Alveolata</taxon>
        <taxon>Ciliophora</taxon>
        <taxon>Intramacronucleata</taxon>
        <taxon>Spirotrichea</taxon>
        <taxon>Stichotrichia</taxon>
        <taxon>Sporadotrichida</taxon>
        <taxon>Halteriidae</taxon>
        <taxon>Halteria</taxon>
    </lineage>
</organism>
<dbReference type="EMBL" id="RRYP01014503">
    <property type="protein sequence ID" value="TNV75944.1"/>
    <property type="molecule type" value="Genomic_DNA"/>
</dbReference>